<evidence type="ECO:0000313" key="5">
    <source>
        <dbReference type="EMBL" id="MFD1531815.1"/>
    </source>
</evidence>
<comment type="similarity">
    <text evidence="1">Belongs to the ABC transporter superfamily.</text>
</comment>
<dbReference type="InterPro" id="IPR027417">
    <property type="entry name" value="P-loop_NTPase"/>
</dbReference>
<evidence type="ECO:0000256" key="2">
    <source>
        <dbReference type="ARBA" id="ARBA00022448"/>
    </source>
</evidence>
<dbReference type="Pfam" id="PF00005">
    <property type="entry name" value="ABC_tran"/>
    <property type="match status" value="1"/>
</dbReference>
<evidence type="ECO:0000259" key="4">
    <source>
        <dbReference type="Pfam" id="PF00005"/>
    </source>
</evidence>
<organism evidence="5 6">
    <name type="scientific">Pseudonocardia aurantiaca</name>
    <dbReference type="NCBI Taxonomy" id="75290"/>
    <lineage>
        <taxon>Bacteria</taxon>
        <taxon>Bacillati</taxon>
        <taxon>Actinomycetota</taxon>
        <taxon>Actinomycetes</taxon>
        <taxon>Pseudonocardiales</taxon>
        <taxon>Pseudonocardiaceae</taxon>
        <taxon>Pseudonocardia</taxon>
    </lineage>
</organism>
<name>A0ABW4FNA0_9PSEU</name>
<keyword evidence="6" id="KW-1185">Reference proteome</keyword>
<evidence type="ECO:0000256" key="3">
    <source>
        <dbReference type="ARBA" id="ARBA00022970"/>
    </source>
</evidence>
<keyword evidence="5" id="KW-0067">ATP-binding</keyword>
<reference evidence="6" key="1">
    <citation type="journal article" date="2019" name="Int. J. Syst. Evol. Microbiol.">
        <title>The Global Catalogue of Microorganisms (GCM) 10K type strain sequencing project: providing services to taxonomists for standard genome sequencing and annotation.</title>
        <authorList>
            <consortium name="The Broad Institute Genomics Platform"/>
            <consortium name="The Broad Institute Genome Sequencing Center for Infectious Disease"/>
            <person name="Wu L."/>
            <person name="Ma J."/>
        </authorList>
    </citation>
    <scope>NUCLEOTIDE SEQUENCE [LARGE SCALE GENOMIC DNA]</scope>
    <source>
        <strain evidence="6">JCM 12165</strain>
    </source>
</reference>
<evidence type="ECO:0000256" key="1">
    <source>
        <dbReference type="ARBA" id="ARBA00005417"/>
    </source>
</evidence>
<dbReference type="InterPro" id="IPR052156">
    <property type="entry name" value="BCAA_Transport_ATP-bd_LivF"/>
</dbReference>
<dbReference type="InterPro" id="IPR003439">
    <property type="entry name" value="ABC_transporter-like_ATP-bd"/>
</dbReference>
<dbReference type="SUPFAM" id="SSF52540">
    <property type="entry name" value="P-loop containing nucleoside triphosphate hydrolases"/>
    <property type="match status" value="1"/>
</dbReference>
<dbReference type="EMBL" id="JBHUCP010000015">
    <property type="protein sequence ID" value="MFD1531815.1"/>
    <property type="molecule type" value="Genomic_DNA"/>
</dbReference>
<comment type="caution">
    <text evidence="5">The sequence shown here is derived from an EMBL/GenBank/DDBJ whole genome shotgun (WGS) entry which is preliminary data.</text>
</comment>
<dbReference type="PANTHER" id="PTHR43820">
    <property type="entry name" value="HIGH-AFFINITY BRANCHED-CHAIN AMINO ACID TRANSPORT ATP-BINDING PROTEIN LIVF"/>
    <property type="match status" value="1"/>
</dbReference>
<keyword evidence="5" id="KW-0547">Nucleotide-binding</keyword>
<keyword evidence="3" id="KW-0029">Amino-acid transport</keyword>
<sequence>MTEVTEVLEIDGVRHRYGAVTALAGVDLTVRAGECVALLGPNGAGKTTLVGPTCSRCC</sequence>
<feature type="domain" description="ABC transporter" evidence="4">
    <location>
        <begin position="24"/>
        <end position="50"/>
    </location>
</feature>
<evidence type="ECO:0000313" key="6">
    <source>
        <dbReference type="Proteomes" id="UP001597145"/>
    </source>
</evidence>
<dbReference type="PANTHER" id="PTHR43820:SF4">
    <property type="entry name" value="HIGH-AFFINITY BRANCHED-CHAIN AMINO ACID TRANSPORT ATP-BINDING PROTEIN LIVF"/>
    <property type="match status" value="1"/>
</dbReference>
<protein>
    <submittedName>
        <fullName evidence="5">ATP-binding cassette domain-containing protein</fullName>
    </submittedName>
</protein>
<keyword evidence="2" id="KW-0813">Transport</keyword>
<dbReference type="Proteomes" id="UP001597145">
    <property type="component" value="Unassembled WGS sequence"/>
</dbReference>
<accession>A0ABW4FNA0</accession>
<proteinExistence type="inferred from homology"/>
<gene>
    <name evidence="5" type="ORF">ACFSCY_20485</name>
</gene>
<dbReference type="GO" id="GO:0005524">
    <property type="term" value="F:ATP binding"/>
    <property type="evidence" value="ECO:0007669"/>
    <property type="project" value="UniProtKB-KW"/>
</dbReference>
<dbReference type="Gene3D" id="3.40.50.300">
    <property type="entry name" value="P-loop containing nucleotide triphosphate hydrolases"/>
    <property type="match status" value="1"/>
</dbReference>
<dbReference type="RefSeq" id="WP_343983903.1">
    <property type="nucleotide sequence ID" value="NZ_BAAAJG010000016.1"/>
</dbReference>